<evidence type="ECO:0000256" key="7">
    <source>
        <dbReference type="ARBA" id="ARBA00022824"/>
    </source>
</evidence>
<keyword evidence="6 11" id="KW-0812">Transmembrane</keyword>
<evidence type="ECO:0000256" key="5">
    <source>
        <dbReference type="ARBA" id="ARBA00022679"/>
    </source>
</evidence>
<evidence type="ECO:0000256" key="2">
    <source>
        <dbReference type="ARBA" id="ARBA00004687"/>
    </source>
</evidence>
<comment type="subcellular location">
    <subcellularLocation>
        <location evidence="1">Endoplasmic reticulum membrane</location>
        <topology evidence="1">Multi-pass membrane protein</topology>
    </subcellularLocation>
</comment>
<feature type="transmembrane region" description="Helical" evidence="11">
    <location>
        <begin position="1017"/>
        <end position="1041"/>
    </location>
</feature>
<feature type="transmembrane region" description="Helical" evidence="11">
    <location>
        <begin position="710"/>
        <end position="730"/>
    </location>
</feature>
<feature type="transmembrane region" description="Helical" evidence="11">
    <location>
        <begin position="939"/>
        <end position="964"/>
    </location>
</feature>
<dbReference type="Gene3D" id="3.40.720.10">
    <property type="entry name" value="Alkaline Phosphatase, subunit A"/>
    <property type="match status" value="1"/>
</dbReference>
<evidence type="ECO:0000256" key="1">
    <source>
        <dbReference type="ARBA" id="ARBA00004477"/>
    </source>
</evidence>
<dbReference type="InterPro" id="IPR002591">
    <property type="entry name" value="Phosphodiest/P_Trfase"/>
</dbReference>
<keyword evidence="14" id="KW-1185">Reference proteome</keyword>
<dbReference type="OrthoDB" id="272139at2759"/>
<evidence type="ECO:0000256" key="3">
    <source>
        <dbReference type="ARBA" id="ARBA00008695"/>
    </source>
</evidence>
<dbReference type="FunCoup" id="A0A4S2N4F2">
    <property type="interactions" value="662"/>
</dbReference>
<dbReference type="Proteomes" id="UP000298138">
    <property type="component" value="Unassembled WGS sequence"/>
</dbReference>
<name>A0A4S2N4F2_9PEZI</name>
<feature type="domain" description="GPI ethanolamine phosphate transferase 2 C-terminal" evidence="12">
    <location>
        <begin position="881"/>
        <end position="1046"/>
    </location>
</feature>
<proteinExistence type="inferred from homology"/>
<protein>
    <recommendedName>
        <fullName evidence="12">GPI ethanolamine phosphate transferase 2 C-terminal domain-containing protein</fullName>
    </recommendedName>
</protein>
<evidence type="ECO:0000313" key="13">
    <source>
        <dbReference type="EMBL" id="TGZ84118.1"/>
    </source>
</evidence>
<comment type="pathway">
    <text evidence="2">Glycolipid biosynthesis; glycosylphosphatidylinositol-anchor biosynthesis.</text>
</comment>
<dbReference type="InterPro" id="IPR037675">
    <property type="entry name" value="PIG-O_N"/>
</dbReference>
<evidence type="ECO:0000313" key="14">
    <source>
        <dbReference type="Proteomes" id="UP000298138"/>
    </source>
</evidence>
<keyword evidence="10" id="KW-0325">Glycoprotein</keyword>
<dbReference type="AlphaFoldDB" id="A0A4S2N4F2"/>
<dbReference type="GO" id="GO:0051377">
    <property type="term" value="F:mannose-ethanolamine phosphotransferase activity"/>
    <property type="evidence" value="ECO:0007669"/>
    <property type="project" value="InterPro"/>
</dbReference>
<organism evidence="13 14">
    <name type="scientific">Ascodesmis nigricans</name>
    <dbReference type="NCBI Taxonomy" id="341454"/>
    <lineage>
        <taxon>Eukaryota</taxon>
        <taxon>Fungi</taxon>
        <taxon>Dikarya</taxon>
        <taxon>Ascomycota</taxon>
        <taxon>Pezizomycotina</taxon>
        <taxon>Pezizomycetes</taxon>
        <taxon>Pezizales</taxon>
        <taxon>Ascodesmidaceae</taxon>
        <taxon>Ascodesmis</taxon>
    </lineage>
</organism>
<evidence type="ECO:0000259" key="12">
    <source>
        <dbReference type="Pfam" id="PF19316"/>
    </source>
</evidence>
<feature type="transmembrane region" description="Helical" evidence="11">
    <location>
        <begin position="610"/>
        <end position="627"/>
    </location>
</feature>
<dbReference type="Pfam" id="PF19316">
    <property type="entry name" value="PIGO_PIGG"/>
    <property type="match status" value="1"/>
</dbReference>
<evidence type="ECO:0000256" key="9">
    <source>
        <dbReference type="ARBA" id="ARBA00023136"/>
    </source>
</evidence>
<dbReference type="InterPro" id="IPR017850">
    <property type="entry name" value="Alkaline_phosphatase_core_sf"/>
</dbReference>
<sequence>MSTKPSSSAAEKKPTEFEGIAAQFAAAKRAQQEQLTAGRSRDEKVKRRNRIAAAEFKYTHGLLIALLLAFFYLHAVGIFLFTKGFLLTRTVLTNKSTCELSPLEEYGESPIKDRYNGCWHPKTFDKAVVVIIDALRYDFTVPFTPTEDSPAQPYHNAFRTPYQVASEQPSNAVLFPFIADPPTTTLQRLKGLTTGTLPTFIDAGSNFAGTAIDEDNIISQLKTLGKRMAFMGDDTWMALFPDIFEKTMEHPYESLNVWDLHTVDNGVNEHIFPLLHPSNQTRWDVLFAHYLGVDHAGHRFGPDHFAMTEKLEQMDAVVQRLMESIDHKTLLVVMGDHGMDPKGDHGGESQGEVEAAIWMYSKTPVFGQLPPELLPTNGGRREIPQIDLVPTLSLLLGIPIPFNNLGSPIPETFLGAGGDEGLRNLAQVSRLTAAQIKRYQHVYSGAGEGDVEHETAVSKLWETGQAKWKSMHQLWKGAKQADWLETIQVFTAFQRETLRICKNLWAKFDLISMFAGIVVLVCSVGSLLVYARAFMGDRMELQDTILTRVRNGLVVGTVCSLPISTMAGKYTEVPKLHFLLFGTAMGVIGGFVSASYYARRRVQSVLPNDCWGALSLIITALYSGMFGSNSFTIWEDKTLTYFISSFAVFGFVGSLRNKDRTARTLGTYHSIMLLILTRLASLSRLCREEQMPYCKSTFYASESSSVSAPWALGLLFLLALVLPSIIKSFYTGTKSYEGPAQIYIGWAFRIGLFLNALYWTLDSADNASWFSSDKHEFVKASKTMIAQIVLAVAFVAGNVGFGWSSLCLNVEIRKKDTLKKEEKSPTVTSSSNNTVILLGYANVHGSRFFLLVLTWGLGLILLQKPLGGVSLGILLWQILTVLEIIDVNDLSSSSIGPVVLALLGNSHFFSTGHQAALSSIQWESAFIPLQSIRYPWSPLLVVGNTLGAQILAAIAVPLVALWKAPPKSPLLTEERTFGKVAKAAATYMLFQATIGTASVICAGWLRRHLMLYRIFSPRFMLGAVTLLVGELMVILVGVGAVRWNMGAVGEVFGYI</sequence>
<dbReference type="UniPathway" id="UPA00196"/>
<evidence type="ECO:0000256" key="11">
    <source>
        <dbReference type="SAM" id="Phobius"/>
    </source>
</evidence>
<dbReference type="PANTHER" id="PTHR23071:SF1">
    <property type="entry name" value="GPI ETHANOLAMINE PHOSPHATE TRANSFERASE 3"/>
    <property type="match status" value="1"/>
</dbReference>
<dbReference type="GO" id="GO:0006506">
    <property type="term" value="P:GPI anchor biosynthetic process"/>
    <property type="evidence" value="ECO:0007669"/>
    <property type="project" value="UniProtKB-UniPathway"/>
</dbReference>
<dbReference type="STRING" id="341454.A0A4S2N4F2"/>
<feature type="transmembrane region" description="Helical" evidence="11">
    <location>
        <begin position="742"/>
        <end position="761"/>
    </location>
</feature>
<reference evidence="13 14" key="1">
    <citation type="submission" date="2019-04" db="EMBL/GenBank/DDBJ databases">
        <title>Comparative genomics and transcriptomics to analyze fruiting body development in filamentous ascomycetes.</title>
        <authorList>
            <consortium name="DOE Joint Genome Institute"/>
            <person name="Lutkenhaus R."/>
            <person name="Traeger S."/>
            <person name="Breuer J."/>
            <person name="Kuo A."/>
            <person name="Lipzen A."/>
            <person name="Pangilinan J."/>
            <person name="Dilworth D."/>
            <person name="Sandor L."/>
            <person name="Poggeler S."/>
            <person name="Barry K."/>
            <person name="Grigoriev I.V."/>
            <person name="Nowrousian M."/>
        </authorList>
    </citation>
    <scope>NUCLEOTIDE SEQUENCE [LARGE SCALE GENOMIC DNA]</scope>
    <source>
        <strain evidence="13 14">CBS 389.68</strain>
    </source>
</reference>
<feature type="transmembrane region" description="Helical" evidence="11">
    <location>
        <begin position="784"/>
        <end position="810"/>
    </location>
</feature>
<evidence type="ECO:0000256" key="4">
    <source>
        <dbReference type="ARBA" id="ARBA00022502"/>
    </source>
</evidence>
<feature type="transmembrane region" description="Helical" evidence="11">
    <location>
        <begin position="552"/>
        <end position="570"/>
    </location>
</feature>
<dbReference type="EMBL" id="ML220113">
    <property type="protein sequence ID" value="TGZ84118.1"/>
    <property type="molecule type" value="Genomic_DNA"/>
</dbReference>
<keyword evidence="8 11" id="KW-1133">Transmembrane helix</keyword>
<dbReference type="GO" id="GO:0005789">
    <property type="term" value="C:endoplasmic reticulum membrane"/>
    <property type="evidence" value="ECO:0007669"/>
    <property type="project" value="UniProtKB-SubCell"/>
</dbReference>
<feature type="transmembrane region" description="Helical" evidence="11">
    <location>
        <begin position="667"/>
        <end position="685"/>
    </location>
</feature>
<keyword evidence="4" id="KW-0337">GPI-anchor biosynthesis</keyword>
<gene>
    <name evidence="13" type="ORF">EX30DRAFT_338681</name>
</gene>
<evidence type="ECO:0000256" key="8">
    <source>
        <dbReference type="ARBA" id="ARBA00022989"/>
    </source>
</evidence>
<feature type="transmembrane region" description="Helical" evidence="11">
    <location>
        <begin position="576"/>
        <end position="598"/>
    </location>
</feature>
<dbReference type="SUPFAM" id="SSF53649">
    <property type="entry name" value="Alkaline phosphatase-like"/>
    <property type="match status" value="1"/>
</dbReference>
<keyword evidence="7" id="KW-0256">Endoplasmic reticulum</keyword>
<keyword evidence="5" id="KW-0808">Transferase</keyword>
<dbReference type="PANTHER" id="PTHR23071">
    <property type="entry name" value="PHOSPHATIDYLINOSITOL GLYCAN"/>
    <property type="match status" value="1"/>
</dbReference>
<dbReference type="Pfam" id="PF01663">
    <property type="entry name" value="Phosphodiest"/>
    <property type="match status" value="1"/>
</dbReference>
<dbReference type="InterPro" id="IPR045687">
    <property type="entry name" value="PIGG/GPI7_C"/>
</dbReference>
<accession>A0A4S2N4F2</accession>
<evidence type="ECO:0000256" key="6">
    <source>
        <dbReference type="ARBA" id="ARBA00022692"/>
    </source>
</evidence>
<dbReference type="InterPro" id="IPR039524">
    <property type="entry name" value="PIGO/GPI13"/>
</dbReference>
<dbReference type="CDD" id="cd16023">
    <property type="entry name" value="GPI_EPT_3"/>
    <property type="match status" value="1"/>
</dbReference>
<comment type="similarity">
    <text evidence="3">Belongs to the PIGG/PIGN/PIGO family. PIGO subfamily.</text>
</comment>
<evidence type="ECO:0000256" key="10">
    <source>
        <dbReference type="ARBA" id="ARBA00023180"/>
    </source>
</evidence>
<feature type="transmembrane region" description="Helical" evidence="11">
    <location>
        <begin position="984"/>
        <end position="1005"/>
    </location>
</feature>
<feature type="transmembrane region" description="Helical" evidence="11">
    <location>
        <begin position="58"/>
        <end position="81"/>
    </location>
</feature>
<keyword evidence="9 11" id="KW-0472">Membrane</keyword>
<feature type="transmembrane region" description="Helical" evidence="11">
    <location>
        <begin position="510"/>
        <end position="531"/>
    </location>
</feature>
<feature type="transmembrane region" description="Helical" evidence="11">
    <location>
        <begin position="639"/>
        <end position="655"/>
    </location>
</feature>
<dbReference type="InParanoid" id="A0A4S2N4F2"/>